<evidence type="ECO:0000313" key="1">
    <source>
        <dbReference type="EMBL" id="OKH94072.1"/>
    </source>
</evidence>
<comment type="caution">
    <text evidence="1">The sequence shown here is derived from an EMBL/GenBank/DDBJ whole genome shotgun (WGS) entry which is preliminary data.</text>
</comment>
<dbReference type="GeneID" id="96796960"/>
<dbReference type="NCBIfam" id="NF033530">
    <property type="entry name" value="lasso_PqqD_Strm"/>
    <property type="match status" value="1"/>
</dbReference>
<evidence type="ECO:0000313" key="2">
    <source>
        <dbReference type="Proteomes" id="UP000186455"/>
    </source>
</evidence>
<gene>
    <name evidence="1" type="ORF">AB852_15595</name>
</gene>
<dbReference type="AlphaFoldDB" id="A0A1Q4V898"/>
<dbReference type="Pfam" id="PF05402">
    <property type="entry name" value="PqqD"/>
    <property type="match status" value="1"/>
</dbReference>
<sequence>MSLTLRTDVTATDTGGGMVLLDQRGGRYWQLNPAGATVLRLLLDGRSPQEVAERLARDSSVAAERALSDVRTLVDALSEARLVVAS</sequence>
<evidence type="ECO:0008006" key="3">
    <source>
        <dbReference type="Google" id="ProtNLM"/>
    </source>
</evidence>
<proteinExistence type="predicted"/>
<dbReference type="Proteomes" id="UP000186455">
    <property type="component" value="Unassembled WGS sequence"/>
</dbReference>
<accession>A0A1Q4V898</accession>
<protein>
    <recommendedName>
        <fullName evidence="3">Lasso peptide biosynthesis PqqD family chaperone</fullName>
    </recommendedName>
</protein>
<keyword evidence="2" id="KW-1185">Reference proteome</keyword>
<reference evidence="1 2" key="1">
    <citation type="submission" date="2015-06" db="EMBL/GenBank/DDBJ databases">
        <title>Cloning and characterization of the uncialamcin biosynthetic gene cluster.</title>
        <authorList>
            <person name="Yan X."/>
            <person name="Huang T."/>
            <person name="Ge H."/>
            <person name="Shen B."/>
        </authorList>
    </citation>
    <scope>NUCLEOTIDE SEQUENCE [LARGE SCALE GENOMIC DNA]</scope>
    <source>
        <strain evidence="1 2">DCA2648</strain>
    </source>
</reference>
<dbReference type="EMBL" id="LFBV01000003">
    <property type="protein sequence ID" value="OKH94072.1"/>
    <property type="molecule type" value="Genomic_DNA"/>
</dbReference>
<organism evidence="1 2">
    <name type="scientific">Streptomyces uncialis</name>
    <dbReference type="NCBI Taxonomy" id="1048205"/>
    <lineage>
        <taxon>Bacteria</taxon>
        <taxon>Bacillati</taxon>
        <taxon>Actinomycetota</taxon>
        <taxon>Actinomycetes</taxon>
        <taxon>Kitasatosporales</taxon>
        <taxon>Streptomycetaceae</taxon>
        <taxon>Streptomyces</taxon>
    </lineage>
</organism>
<dbReference type="InterPro" id="IPR041881">
    <property type="entry name" value="PqqD_sf"/>
</dbReference>
<name>A0A1Q4V898_9ACTN</name>
<dbReference type="InterPro" id="IPR008792">
    <property type="entry name" value="PQQD"/>
</dbReference>
<dbReference type="RefSeq" id="WP_073788581.1">
    <property type="nucleotide sequence ID" value="NZ_CP109290.1"/>
</dbReference>
<dbReference type="Gene3D" id="1.10.10.1150">
    <property type="entry name" value="Coenzyme PQQ synthesis protein D (PqqD)"/>
    <property type="match status" value="1"/>
</dbReference>
<dbReference type="STRING" id="1048205.AB852_15595"/>